<dbReference type="EMBL" id="AYLP01000518">
    <property type="protein sequence ID" value="ESS59529.1"/>
    <property type="molecule type" value="Genomic_DNA"/>
</dbReference>
<organism evidence="3 4">
    <name type="scientific">Trypanosoma cruzi Dm28c</name>
    <dbReference type="NCBI Taxonomy" id="1416333"/>
    <lineage>
        <taxon>Eukaryota</taxon>
        <taxon>Discoba</taxon>
        <taxon>Euglenozoa</taxon>
        <taxon>Kinetoplastea</taxon>
        <taxon>Metakinetoplastina</taxon>
        <taxon>Trypanosomatida</taxon>
        <taxon>Trypanosomatidae</taxon>
        <taxon>Trypanosoma</taxon>
        <taxon>Schizotrypanum</taxon>
    </lineage>
</organism>
<reference evidence="3 4" key="1">
    <citation type="journal article" date="2014" name="Genome Announc.">
        <title>Trypanosoma cruzi Clone Dm28c Draft Genome Sequence.</title>
        <authorList>
            <person name="Grisard E.C."/>
            <person name="Teixeira S.M."/>
            <person name="de Almeida L.G."/>
            <person name="Stoco P.H."/>
            <person name="Gerber A.L."/>
            <person name="Talavera-Lopez C."/>
            <person name="Lima O.C."/>
            <person name="Andersson B."/>
            <person name="de Vasconcelos A.T."/>
        </authorList>
    </citation>
    <scope>NUCLEOTIDE SEQUENCE [LARGE SCALE GENOMIC DNA]</scope>
    <source>
        <strain evidence="3 4">Dm28c</strain>
    </source>
</reference>
<dbReference type="AlphaFoldDB" id="V5AWI2"/>
<feature type="region of interest" description="Disordered" evidence="1">
    <location>
        <begin position="78"/>
        <end position="181"/>
    </location>
</feature>
<evidence type="ECO:0000313" key="4">
    <source>
        <dbReference type="Proteomes" id="UP000017861"/>
    </source>
</evidence>
<protein>
    <recommendedName>
        <fullName evidence="5">Secreted protein</fullName>
    </recommendedName>
</protein>
<feature type="chain" id="PRO_5004732667" description="Secreted protein" evidence="2">
    <location>
        <begin position="21"/>
        <end position="264"/>
    </location>
</feature>
<comment type="caution">
    <text evidence="3">The sequence shown here is derived from an EMBL/GenBank/DDBJ whole genome shotgun (WGS) entry which is preliminary data.</text>
</comment>
<feature type="compositionally biased region" description="Low complexity" evidence="1">
    <location>
        <begin position="117"/>
        <end position="129"/>
    </location>
</feature>
<dbReference type="Proteomes" id="UP000017861">
    <property type="component" value="Unassembled WGS sequence"/>
</dbReference>
<evidence type="ECO:0008006" key="5">
    <source>
        <dbReference type="Google" id="ProtNLM"/>
    </source>
</evidence>
<evidence type="ECO:0000256" key="2">
    <source>
        <dbReference type="SAM" id="SignalP"/>
    </source>
</evidence>
<evidence type="ECO:0000256" key="1">
    <source>
        <dbReference type="SAM" id="MobiDB-lite"/>
    </source>
</evidence>
<feature type="compositionally biased region" description="Basic residues" evidence="1">
    <location>
        <begin position="133"/>
        <end position="147"/>
    </location>
</feature>
<name>V5AWI2_TRYCR</name>
<keyword evidence="2" id="KW-0732">Signal</keyword>
<sequence length="264" mass="30455">MHLEAVIVTLPFFLWGPLFPGVNVPQRDFHPHPHQEGELVIHPPRQQPKVRFYSHENYQPLNLQCHHHPYLQEEIAHHHQDRQELRERQHHHRSPTPPPHLTTARRGHTPAAHGQPSSSPSLLSLACSLQHKLTTRQRRVKGKRKASHTVTRTVNNGSSPAEERTLTRTPEVKKKYQNKKSSWVPNRSLLQKKYTSAESSFHTPCGKAGLCLYIHAYSTCTREKYYCSTSPHNIPQFSCGIRPAPPLLLLCRPWNAQPWGRHRV</sequence>
<dbReference type="VEuPathDB" id="TriTrypDB:TCDM_12229"/>
<feature type="compositionally biased region" description="Polar residues" evidence="1">
    <location>
        <begin position="148"/>
        <end position="159"/>
    </location>
</feature>
<feature type="compositionally biased region" description="Basic and acidic residues" evidence="1">
    <location>
        <begin position="78"/>
        <end position="87"/>
    </location>
</feature>
<gene>
    <name evidence="3" type="ORF">TCDM_12229</name>
</gene>
<evidence type="ECO:0000313" key="3">
    <source>
        <dbReference type="EMBL" id="ESS59529.1"/>
    </source>
</evidence>
<feature type="signal peptide" evidence="2">
    <location>
        <begin position="1"/>
        <end position="20"/>
    </location>
</feature>
<accession>V5AWI2</accession>
<proteinExistence type="predicted"/>
<feature type="compositionally biased region" description="Basic and acidic residues" evidence="1">
    <location>
        <begin position="161"/>
        <end position="174"/>
    </location>
</feature>